<dbReference type="RefSeq" id="WP_317488786.1">
    <property type="nucleotide sequence ID" value="NZ_CP136051.1"/>
</dbReference>
<dbReference type="PROSITE" id="PS52016">
    <property type="entry name" value="TONB_DEPENDENT_REC_3"/>
    <property type="match status" value="1"/>
</dbReference>
<dbReference type="Pfam" id="PF13715">
    <property type="entry name" value="CarbopepD_reg_2"/>
    <property type="match status" value="1"/>
</dbReference>
<accession>A0ABZ0ILZ7</accession>
<dbReference type="Proteomes" id="UP001302349">
    <property type="component" value="Chromosome"/>
</dbReference>
<comment type="similarity">
    <text evidence="8">Belongs to the TonB-dependent receptor family.</text>
</comment>
<dbReference type="InterPro" id="IPR023997">
    <property type="entry name" value="TonB-dep_OMP_SusC/RagA_CS"/>
</dbReference>
<dbReference type="NCBIfam" id="TIGR04056">
    <property type="entry name" value="OMP_RagA_SusC"/>
    <property type="match status" value="1"/>
</dbReference>
<keyword evidence="11" id="KW-0675">Receptor</keyword>
<evidence type="ECO:0000256" key="2">
    <source>
        <dbReference type="ARBA" id="ARBA00022448"/>
    </source>
</evidence>
<evidence type="ECO:0000256" key="7">
    <source>
        <dbReference type="ARBA" id="ARBA00023237"/>
    </source>
</evidence>
<keyword evidence="3 8" id="KW-1134">Transmembrane beta strand</keyword>
<dbReference type="InterPro" id="IPR011662">
    <property type="entry name" value="Secretin/TonB_short_N"/>
</dbReference>
<comment type="subcellular location">
    <subcellularLocation>
        <location evidence="1 8">Cell outer membrane</location>
        <topology evidence="1 8">Multi-pass membrane protein</topology>
    </subcellularLocation>
</comment>
<evidence type="ECO:0000256" key="3">
    <source>
        <dbReference type="ARBA" id="ARBA00022452"/>
    </source>
</evidence>
<gene>
    <name evidence="11" type="ORF">RT717_23510</name>
</gene>
<evidence type="ECO:0000259" key="10">
    <source>
        <dbReference type="Pfam" id="PF07715"/>
    </source>
</evidence>
<dbReference type="Gene3D" id="3.55.50.30">
    <property type="match status" value="1"/>
</dbReference>
<evidence type="ECO:0000313" key="12">
    <source>
        <dbReference type="Proteomes" id="UP001302349"/>
    </source>
</evidence>
<reference evidence="11 12" key="1">
    <citation type="journal article" date="2023" name="Microbiol. Resour. Announc.">
        <title>Complete Genome Sequence of Imperialibacter roseus strain P4T.</title>
        <authorList>
            <person name="Tizabi D.R."/>
            <person name="Bachvaroff T."/>
            <person name="Hill R.T."/>
        </authorList>
    </citation>
    <scope>NUCLEOTIDE SEQUENCE [LARGE SCALE GENOMIC DNA]</scope>
    <source>
        <strain evidence="11 12">P4T</strain>
    </source>
</reference>
<keyword evidence="6 8" id="KW-0472">Membrane</keyword>
<keyword evidence="12" id="KW-1185">Reference proteome</keyword>
<protein>
    <submittedName>
        <fullName evidence="11">TonB-dependent receptor</fullName>
    </submittedName>
</protein>
<evidence type="ECO:0000256" key="1">
    <source>
        <dbReference type="ARBA" id="ARBA00004571"/>
    </source>
</evidence>
<evidence type="ECO:0000256" key="5">
    <source>
        <dbReference type="ARBA" id="ARBA00022729"/>
    </source>
</evidence>
<feature type="domain" description="Secretin/TonB short N-terminal" evidence="9">
    <location>
        <begin position="73"/>
        <end position="122"/>
    </location>
</feature>
<evidence type="ECO:0000256" key="4">
    <source>
        <dbReference type="ARBA" id="ARBA00022692"/>
    </source>
</evidence>
<dbReference type="PANTHER" id="PTHR30069:SF29">
    <property type="entry name" value="HEMOGLOBIN AND HEMOGLOBIN-HAPTOGLOBIN-BINDING PROTEIN 1-RELATED"/>
    <property type="match status" value="1"/>
</dbReference>
<dbReference type="Gene3D" id="2.60.40.1120">
    <property type="entry name" value="Carboxypeptidase-like, regulatory domain"/>
    <property type="match status" value="1"/>
</dbReference>
<dbReference type="EMBL" id="CP136051">
    <property type="protein sequence ID" value="WOK06047.1"/>
    <property type="molecule type" value="Genomic_DNA"/>
</dbReference>
<keyword evidence="7 8" id="KW-0998">Cell outer membrane</keyword>
<dbReference type="Pfam" id="PF07715">
    <property type="entry name" value="Plug"/>
    <property type="match status" value="1"/>
</dbReference>
<dbReference type="Pfam" id="PF07660">
    <property type="entry name" value="STN"/>
    <property type="match status" value="1"/>
</dbReference>
<dbReference type="SUPFAM" id="SSF56935">
    <property type="entry name" value="Porins"/>
    <property type="match status" value="1"/>
</dbReference>
<dbReference type="InterPro" id="IPR036942">
    <property type="entry name" value="Beta-barrel_TonB_sf"/>
</dbReference>
<evidence type="ECO:0000256" key="6">
    <source>
        <dbReference type="ARBA" id="ARBA00023136"/>
    </source>
</evidence>
<proteinExistence type="inferred from homology"/>
<sequence>MKLLNLLHARRKYFSQGMKIFVTQMVVVALSTSISSANELIGQALLDKEVSLKAEDVELKSAISEIERIANVKFAYSPKRIKDRQKVSVDVENKKLSEVLDGMLQPLDISYEVISDRISLYKPETNRGPEKASAENEILAPEFTVSGSVRDENGQSLPGVNVVEKGTTNGTITDADGGYRLSVTDENSVLVFSFIGFATQEVIVGGRSSVEVTLATDTKTLGEVVVVGYGEQKKVTVTGSVVSAKGVDLVKSPAVDLSNSLSGRLPGLVVIQTSGEPGNDGAQINIRGINTLGNSSPLIVIDGIPDRDGGLGRLSPQDVESITVLKDAAAAIYGARAANGAIIVTTKRGTTGKPTVSYDFNQGWAQPTVIPDMSNAPEYAEIMNQLPIYKSIPPSEWEAAWQGIQQSGTFTSPSTGTSLSAQFSPSDVQKYKDGSDPWGHPDTDWFGDAFRTWTPQNRHNLQVSGGTENVKYLSSIGVVNQDAYYKNSATNYQQYNLRLNLDAKINKYISTQTGIMFREEVRNFPTESAGSIFRMLMRGRPTEPEVWPNGLPGPDIENGQNPYVVTTNATGYEKNPTDYIQTNSRVDITNPWIEGLTFTLQGSVDKQIDRVKRWQTPWYLYTWDGTGTGPNASNLNRSLRSTFSDPRLSQFEEAILNTNITGMLSYEKTFADDHTINLMAGMTKETFKGEFFSAYRRNYISPAIDQLFAGGSEAQNTNGGGYERARLGNYGRAAYNYKEKYLAEFIWRYDGSYIFPESDRFGFFPGVLAGWNISNEDFFQNNISFINFLKIRGSYGQMGNDQVYFNNQLQEYAYLATYGFGEYPINSQVVKTLVERQLSNPSFTWERANNLNIGLDGTMLNGALTFAFEYFYNKRDQILIQKTGSTPASSGISSLLPPVNAGKIDNKGFEYTVGYNNVAGGLTYAFGINGGYSRNKVVFMDEIPGAPAYQLQEGKPYGAYLVYESDGVFRDLSDINDNTLDYSAVTPQLIPGDMKFKDINGDGKIDGDDQTRLDKTNTPTFNFGATMNFQYRNFDLSLLFQGAMGAMLRLSTESGDIGNYLKYSYDNRWSIDNPSSTDPRLASRGDTYFTGGNYGNNTYFLLNKNYLRLKNIELGYNFPSSIGERIGISNFRLYVNGLNLITFGYLSKNGIFDPESTNQAGTYYPQARVINTGLRLTF</sequence>
<dbReference type="InterPro" id="IPR039426">
    <property type="entry name" value="TonB-dep_rcpt-like"/>
</dbReference>
<dbReference type="InterPro" id="IPR008969">
    <property type="entry name" value="CarboxyPept-like_regulatory"/>
</dbReference>
<dbReference type="PANTHER" id="PTHR30069">
    <property type="entry name" value="TONB-DEPENDENT OUTER MEMBRANE RECEPTOR"/>
    <property type="match status" value="1"/>
</dbReference>
<organism evidence="11 12">
    <name type="scientific">Imperialibacter roseus</name>
    <dbReference type="NCBI Taxonomy" id="1324217"/>
    <lineage>
        <taxon>Bacteria</taxon>
        <taxon>Pseudomonadati</taxon>
        <taxon>Bacteroidota</taxon>
        <taxon>Cytophagia</taxon>
        <taxon>Cytophagales</taxon>
        <taxon>Flammeovirgaceae</taxon>
        <taxon>Imperialibacter</taxon>
    </lineage>
</organism>
<keyword evidence="4 8" id="KW-0812">Transmembrane</keyword>
<dbReference type="InterPro" id="IPR037066">
    <property type="entry name" value="Plug_dom_sf"/>
</dbReference>
<keyword evidence="2 8" id="KW-0813">Transport</keyword>
<evidence type="ECO:0000256" key="8">
    <source>
        <dbReference type="PROSITE-ProRule" id="PRU01360"/>
    </source>
</evidence>
<name>A0ABZ0ILZ7_9BACT</name>
<keyword evidence="5" id="KW-0732">Signal</keyword>
<dbReference type="InterPro" id="IPR012910">
    <property type="entry name" value="Plug_dom"/>
</dbReference>
<dbReference type="InterPro" id="IPR023996">
    <property type="entry name" value="TonB-dep_OMP_SusC/RagA"/>
</dbReference>
<dbReference type="Gene3D" id="2.170.130.10">
    <property type="entry name" value="TonB-dependent receptor, plug domain"/>
    <property type="match status" value="1"/>
</dbReference>
<dbReference type="SUPFAM" id="SSF49464">
    <property type="entry name" value="Carboxypeptidase regulatory domain-like"/>
    <property type="match status" value="1"/>
</dbReference>
<evidence type="ECO:0000313" key="11">
    <source>
        <dbReference type="EMBL" id="WOK06047.1"/>
    </source>
</evidence>
<dbReference type="NCBIfam" id="TIGR04057">
    <property type="entry name" value="SusC_RagA_signa"/>
    <property type="match status" value="1"/>
</dbReference>
<evidence type="ECO:0000259" key="9">
    <source>
        <dbReference type="Pfam" id="PF07660"/>
    </source>
</evidence>
<feature type="domain" description="TonB-dependent receptor plug" evidence="10">
    <location>
        <begin position="234"/>
        <end position="341"/>
    </location>
</feature>
<dbReference type="Gene3D" id="2.40.170.20">
    <property type="entry name" value="TonB-dependent receptor, beta-barrel domain"/>
    <property type="match status" value="1"/>
</dbReference>